<dbReference type="OMA" id="YNYDVHQ"/>
<dbReference type="Pfam" id="PF02996">
    <property type="entry name" value="Prefoldin"/>
    <property type="match status" value="1"/>
</dbReference>
<dbReference type="EMBL" id="AP006488">
    <property type="protein sequence ID" value="BAM79504.1"/>
    <property type="molecule type" value="Genomic_DNA"/>
</dbReference>
<dbReference type="SUPFAM" id="SSF46579">
    <property type="entry name" value="Prefoldin"/>
    <property type="match status" value="1"/>
</dbReference>
<evidence type="ECO:0000313" key="5">
    <source>
        <dbReference type="Proteomes" id="UP000007014"/>
    </source>
</evidence>
<comment type="similarity">
    <text evidence="1">Belongs to the prefoldin subunit alpha family.</text>
</comment>
<keyword evidence="5" id="KW-1185">Reference proteome</keyword>
<dbReference type="STRING" id="280699.M1V757"/>
<gene>
    <name evidence="4" type="ORF">CYME_CMF141C</name>
</gene>
<dbReference type="GO" id="GO:0007021">
    <property type="term" value="P:tubulin complex assembly"/>
    <property type="evidence" value="ECO:0007669"/>
    <property type="project" value="TreeGrafter"/>
</dbReference>
<dbReference type="eggNOG" id="KOG3313">
    <property type="taxonomic scope" value="Eukaryota"/>
</dbReference>
<dbReference type="RefSeq" id="XP_005535790.1">
    <property type="nucleotide sequence ID" value="XM_005535733.1"/>
</dbReference>
<dbReference type="HOGENOM" id="CLU_1273849_0_0_1"/>
<dbReference type="GO" id="GO:0005737">
    <property type="term" value="C:cytoplasm"/>
    <property type="evidence" value="ECO:0007669"/>
    <property type="project" value="TreeGrafter"/>
</dbReference>
<dbReference type="PANTHER" id="PTHR12409:SF0">
    <property type="entry name" value="PREFOLDIN SUBUNIT 3"/>
    <property type="match status" value="1"/>
</dbReference>
<keyword evidence="2" id="KW-0143">Chaperone</keyword>
<dbReference type="CDD" id="cd23156">
    <property type="entry name" value="Prefoldin_3"/>
    <property type="match status" value="1"/>
</dbReference>
<dbReference type="GO" id="GO:0015631">
    <property type="term" value="F:tubulin binding"/>
    <property type="evidence" value="ECO:0007669"/>
    <property type="project" value="TreeGrafter"/>
</dbReference>
<dbReference type="KEGG" id="cme:CYME_CMF141C"/>
<dbReference type="GeneID" id="16992997"/>
<sequence length="217" mass="24842">MKLKLFNATAHLRPAICRQCRRDVSNYAVPTHFRVVLLDGMASQVPVLEPQTLLEDPTGLVKSSPQGARPYLEQLELQIRYRRALELRLNSRLQGLESKVSDLESALETLEFLHTDNTGELQLLGELETRFELCDGVYARAVIDRQSLKTVFLWLGAKTMVEFSCEEAKALLERNLDLARKSVRELKEQLNTVRSEIVTAEVNMSRLYNAEVELRRK</sequence>
<dbReference type="Gene3D" id="1.10.287.370">
    <property type="match status" value="1"/>
</dbReference>
<dbReference type="Proteomes" id="UP000007014">
    <property type="component" value="Chromosome 6"/>
</dbReference>
<dbReference type="AlphaFoldDB" id="M1V757"/>
<protein>
    <submittedName>
        <fullName evidence="4">Similar to prefoldin subunit3</fullName>
    </submittedName>
</protein>
<dbReference type="GO" id="GO:0006457">
    <property type="term" value="P:protein folding"/>
    <property type="evidence" value="ECO:0007669"/>
    <property type="project" value="InterPro"/>
</dbReference>
<reference evidence="4 5" key="2">
    <citation type="journal article" date="2007" name="BMC Biol.">
        <title>A 100%-complete sequence reveals unusually simple genomic features in the hot-spring red alga Cyanidioschyzon merolae.</title>
        <authorList>
            <person name="Nozaki H."/>
            <person name="Takano H."/>
            <person name="Misumi O."/>
            <person name="Terasawa K."/>
            <person name="Matsuzaki M."/>
            <person name="Maruyama S."/>
            <person name="Nishida K."/>
            <person name="Yagisawa F."/>
            <person name="Yoshida Y."/>
            <person name="Fujiwara T."/>
            <person name="Takio S."/>
            <person name="Tamura K."/>
            <person name="Chung S.J."/>
            <person name="Nakamura S."/>
            <person name="Kuroiwa H."/>
            <person name="Tanaka K."/>
            <person name="Sato N."/>
            <person name="Kuroiwa T."/>
        </authorList>
    </citation>
    <scope>NUCLEOTIDE SEQUENCE [LARGE SCALE GENOMIC DNA]</scope>
    <source>
        <strain evidence="4 5">10D</strain>
    </source>
</reference>
<reference evidence="4 5" key="1">
    <citation type="journal article" date="2004" name="Nature">
        <title>Genome sequence of the ultrasmall unicellular red alga Cyanidioschyzon merolae 10D.</title>
        <authorList>
            <person name="Matsuzaki M."/>
            <person name="Misumi O."/>
            <person name="Shin-i T."/>
            <person name="Maruyama S."/>
            <person name="Takahara M."/>
            <person name="Miyagishima S."/>
            <person name="Mori T."/>
            <person name="Nishida K."/>
            <person name="Yagisawa F."/>
            <person name="Nishida K."/>
            <person name="Yoshida Y."/>
            <person name="Nishimura Y."/>
            <person name="Nakao S."/>
            <person name="Kobayashi T."/>
            <person name="Momoyama Y."/>
            <person name="Higashiyama T."/>
            <person name="Minoda A."/>
            <person name="Sano M."/>
            <person name="Nomoto H."/>
            <person name="Oishi K."/>
            <person name="Hayashi H."/>
            <person name="Ohta F."/>
            <person name="Nishizaka S."/>
            <person name="Haga S."/>
            <person name="Miura S."/>
            <person name="Morishita T."/>
            <person name="Kabeya Y."/>
            <person name="Terasawa K."/>
            <person name="Suzuki Y."/>
            <person name="Ishii Y."/>
            <person name="Asakawa S."/>
            <person name="Takano H."/>
            <person name="Ohta N."/>
            <person name="Kuroiwa H."/>
            <person name="Tanaka K."/>
            <person name="Shimizu N."/>
            <person name="Sugano S."/>
            <person name="Sato N."/>
            <person name="Nozaki H."/>
            <person name="Ogasawara N."/>
            <person name="Kohara Y."/>
            <person name="Kuroiwa T."/>
        </authorList>
    </citation>
    <scope>NUCLEOTIDE SEQUENCE [LARGE SCALE GENOMIC DNA]</scope>
    <source>
        <strain evidence="4 5">10D</strain>
    </source>
</reference>
<evidence type="ECO:0000256" key="2">
    <source>
        <dbReference type="ARBA" id="ARBA00023186"/>
    </source>
</evidence>
<dbReference type="InterPro" id="IPR016655">
    <property type="entry name" value="PFD3"/>
</dbReference>
<evidence type="ECO:0000256" key="3">
    <source>
        <dbReference type="SAM" id="Coils"/>
    </source>
</evidence>
<dbReference type="GO" id="GO:0016272">
    <property type="term" value="C:prefoldin complex"/>
    <property type="evidence" value="ECO:0007669"/>
    <property type="project" value="InterPro"/>
</dbReference>
<feature type="coiled-coil region" evidence="3">
    <location>
        <begin position="169"/>
        <end position="203"/>
    </location>
</feature>
<dbReference type="InterPro" id="IPR004127">
    <property type="entry name" value="Prefoldin_subunit_alpha"/>
</dbReference>
<accession>M1V757</accession>
<dbReference type="GO" id="GO:0007017">
    <property type="term" value="P:microtubule-based process"/>
    <property type="evidence" value="ECO:0007669"/>
    <property type="project" value="TreeGrafter"/>
</dbReference>
<dbReference type="Gramene" id="CMF141CT">
    <property type="protein sequence ID" value="CMF141CT"/>
    <property type="gene ID" value="CMF141C"/>
</dbReference>
<name>M1V757_CYAM1</name>
<dbReference type="OrthoDB" id="6375174at2759"/>
<evidence type="ECO:0000313" key="4">
    <source>
        <dbReference type="EMBL" id="BAM79504.1"/>
    </source>
</evidence>
<proteinExistence type="inferred from homology"/>
<evidence type="ECO:0000256" key="1">
    <source>
        <dbReference type="ARBA" id="ARBA00010048"/>
    </source>
</evidence>
<feature type="coiled-coil region" evidence="3">
    <location>
        <begin position="86"/>
        <end position="113"/>
    </location>
</feature>
<keyword evidence="3" id="KW-0175">Coiled coil</keyword>
<dbReference type="InterPro" id="IPR009053">
    <property type="entry name" value="Prefoldin"/>
</dbReference>
<dbReference type="PANTHER" id="PTHR12409">
    <property type="entry name" value="PREFOLDIN SUBUNIT 3"/>
    <property type="match status" value="1"/>
</dbReference>
<organism evidence="4 5">
    <name type="scientific">Cyanidioschyzon merolae (strain NIES-3377 / 10D)</name>
    <name type="common">Unicellular red alga</name>
    <dbReference type="NCBI Taxonomy" id="280699"/>
    <lineage>
        <taxon>Eukaryota</taxon>
        <taxon>Rhodophyta</taxon>
        <taxon>Bangiophyceae</taxon>
        <taxon>Cyanidiales</taxon>
        <taxon>Cyanidiaceae</taxon>
        <taxon>Cyanidioschyzon</taxon>
    </lineage>
</organism>